<dbReference type="InterPro" id="IPR004244">
    <property type="entry name" value="Transposase_22"/>
</dbReference>
<dbReference type="Gene3D" id="1.20.5.340">
    <property type="match status" value="1"/>
</dbReference>
<feature type="coiled-coil region" evidence="1">
    <location>
        <begin position="70"/>
        <end position="97"/>
    </location>
</feature>
<dbReference type="Gene3D" id="3.30.70.1820">
    <property type="entry name" value="L1 transposable element, RRM domain"/>
    <property type="match status" value="1"/>
</dbReference>
<sequence>MLKPKTRQTDKEGPNPGLAAAGANSALEDITALLERHKEALSTEFKSSFETFATKLANIEASIVVHGDRITSLEDNAGAVEQRLTDVEKQCSALKKDNDPLRSKVADLEGRSRRSNIRLVGLPENMEGPRPSVFFSQLLSDVFGPDILPTPPEIDRAHRVPGAKPLRGAKPRPVILCLHRFQVKDLIIREARKRKDLSYKEHAIRLYDDYSPDVLKLRNEYRAAMPELYERGYRLSLLFPAKLRITLPDGEKKWFASAAAAEKFVQDRRNIS</sequence>
<feature type="region of interest" description="Disordered" evidence="2">
    <location>
        <begin position="1"/>
        <end position="22"/>
    </location>
</feature>
<protein>
    <recommendedName>
        <fullName evidence="5">Transposase element L1Md-A101/L1Md-A102/L1Md-A2</fullName>
    </recommendedName>
</protein>
<evidence type="ECO:0000256" key="1">
    <source>
        <dbReference type="SAM" id="Coils"/>
    </source>
</evidence>
<reference evidence="3" key="2">
    <citation type="submission" date="2025-09" db="UniProtKB">
        <authorList>
            <consortium name="Ensembl"/>
        </authorList>
    </citation>
    <scope>IDENTIFICATION</scope>
</reference>
<dbReference type="PANTHER" id="PTHR11505">
    <property type="entry name" value="L1 TRANSPOSABLE ELEMENT-RELATED"/>
    <property type="match status" value="1"/>
</dbReference>
<evidence type="ECO:0000313" key="3">
    <source>
        <dbReference type="Ensembl" id="ENSOSIP00000010938.1"/>
    </source>
</evidence>
<keyword evidence="1" id="KW-0175">Coiled coil</keyword>
<dbReference type="Proteomes" id="UP000694383">
    <property type="component" value="Unplaced"/>
</dbReference>
<evidence type="ECO:0000256" key="2">
    <source>
        <dbReference type="SAM" id="MobiDB-lite"/>
    </source>
</evidence>
<reference evidence="3" key="1">
    <citation type="submission" date="2025-08" db="UniProtKB">
        <authorList>
            <consortium name="Ensembl"/>
        </authorList>
    </citation>
    <scope>IDENTIFICATION</scope>
</reference>
<dbReference type="GeneTree" id="ENSGT00990000205322"/>
<dbReference type="Ensembl" id="ENSOSIT00000011625.1">
    <property type="protein sequence ID" value="ENSOSIP00000010938.1"/>
    <property type="gene ID" value="ENSOSIG00000006643.1"/>
</dbReference>
<name>A0A8C7XBI8_9TELE</name>
<proteinExistence type="predicted"/>
<accession>A0A8C7XBI8</accession>
<evidence type="ECO:0008006" key="5">
    <source>
        <dbReference type="Google" id="ProtNLM"/>
    </source>
</evidence>
<organism evidence="3 4">
    <name type="scientific">Oryzias sinensis</name>
    <name type="common">Chinese medaka</name>
    <dbReference type="NCBI Taxonomy" id="183150"/>
    <lineage>
        <taxon>Eukaryota</taxon>
        <taxon>Metazoa</taxon>
        <taxon>Chordata</taxon>
        <taxon>Craniata</taxon>
        <taxon>Vertebrata</taxon>
        <taxon>Euteleostomi</taxon>
        <taxon>Actinopterygii</taxon>
        <taxon>Neopterygii</taxon>
        <taxon>Teleostei</taxon>
        <taxon>Neoteleostei</taxon>
        <taxon>Acanthomorphata</taxon>
        <taxon>Ovalentaria</taxon>
        <taxon>Atherinomorphae</taxon>
        <taxon>Beloniformes</taxon>
        <taxon>Adrianichthyidae</taxon>
        <taxon>Oryziinae</taxon>
        <taxon>Oryzias</taxon>
    </lineage>
</organism>
<keyword evidence="4" id="KW-1185">Reference proteome</keyword>
<evidence type="ECO:0000313" key="4">
    <source>
        <dbReference type="Proteomes" id="UP000694383"/>
    </source>
</evidence>
<dbReference type="AlphaFoldDB" id="A0A8C7XBI8"/>